<dbReference type="GO" id="GO:0005886">
    <property type="term" value="C:plasma membrane"/>
    <property type="evidence" value="ECO:0007669"/>
    <property type="project" value="UniProtKB-SubCell"/>
</dbReference>
<dbReference type="Pfam" id="PF01032">
    <property type="entry name" value="FecCD"/>
    <property type="match status" value="1"/>
</dbReference>
<dbReference type="eggNOG" id="COG0609">
    <property type="taxonomic scope" value="Bacteria"/>
</dbReference>
<evidence type="ECO:0000313" key="9">
    <source>
        <dbReference type="EMBL" id="KGM48284.1"/>
    </source>
</evidence>
<evidence type="ECO:0000256" key="2">
    <source>
        <dbReference type="ARBA" id="ARBA00007935"/>
    </source>
</evidence>
<comment type="similarity">
    <text evidence="2">Belongs to the binding-protein-dependent transport system permease family. FecCD subfamily.</text>
</comment>
<feature type="transmembrane region" description="Helical" evidence="8">
    <location>
        <begin position="106"/>
        <end position="130"/>
    </location>
</feature>
<keyword evidence="4" id="KW-1003">Cell membrane</keyword>
<organism evidence="9 10">
    <name type="scientific">Pseudooceanicola atlanticus</name>
    <dbReference type="NCBI Taxonomy" id="1461694"/>
    <lineage>
        <taxon>Bacteria</taxon>
        <taxon>Pseudomonadati</taxon>
        <taxon>Pseudomonadota</taxon>
        <taxon>Alphaproteobacteria</taxon>
        <taxon>Rhodobacterales</taxon>
        <taxon>Paracoccaceae</taxon>
        <taxon>Pseudooceanicola</taxon>
    </lineage>
</organism>
<evidence type="ECO:0000256" key="5">
    <source>
        <dbReference type="ARBA" id="ARBA00022692"/>
    </source>
</evidence>
<dbReference type="CDD" id="cd06550">
    <property type="entry name" value="TM_ABC_iron-siderophores_like"/>
    <property type="match status" value="1"/>
</dbReference>
<feature type="transmembrane region" description="Helical" evidence="8">
    <location>
        <begin position="302"/>
        <end position="324"/>
    </location>
</feature>
<dbReference type="EMBL" id="AQQX01000004">
    <property type="protein sequence ID" value="KGM48284.1"/>
    <property type="molecule type" value="Genomic_DNA"/>
</dbReference>
<keyword evidence="6 8" id="KW-1133">Transmembrane helix</keyword>
<evidence type="ECO:0000256" key="4">
    <source>
        <dbReference type="ARBA" id="ARBA00022475"/>
    </source>
</evidence>
<keyword evidence="3" id="KW-0813">Transport</keyword>
<dbReference type="InterPro" id="IPR037294">
    <property type="entry name" value="ABC_BtuC-like"/>
</dbReference>
<keyword evidence="5 8" id="KW-0812">Transmembrane</keyword>
<evidence type="ECO:0000256" key="1">
    <source>
        <dbReference type="ARBA" id="ARBA00004651"/>
    </source>
</evidence>
<proteinExistence type="inferred from homology"/>
<feature type="transmembrane region" description="Helical" evidence="8">
    <location>
        <begin position="261"/>
        <end position="290"/>
    </location>
</feature>
<sequence>MVAIGFSASAEASGDRADRARLLTILLALMLAGAVLLSLAIGAAGTSLWSTLAALARGEEIALADRVILWQIRVPRTLLGIGVGASLAVSGALMQGLFRNPLADPGIVGVGAGAGLGAIAAIVLAGLLPVALADALGYYIVPAAAFLGGWGSTLLLYRVATRAGRTSVAMMLLAGIALGALAGAVSGILVYMANDAQLRDLTFWGLGSLAGATWSKVLTGLPIMLPALIAAPFLARGLNALALGEAAAFHLGIHVQRVKNVAILSVAAATGAAVAMSGGIGFVGIVVPHLLRLASGPDHRHLLVNSALLGAALLLLADIVSRTIIAPSELPIGIVTAVLGAPVFLWILFRQKGALDL</sequence>
<dbReference type="GO" id="GO:0022857">
    <property type="term" value="F:transmembrane transporter activity"/>
    <property type="evidence" value="ECO:0007669"/>
    <property type="project" value="InterPro"/>
</dbReference>
<feature type="transmembrane region" description="Helical" evidence="8">
    <location>
        <begin position="136"/>
        <end position="157"/>
    </location>
</feature>
<feature type="transmembrane region" description="Helical" evidence="8">
    <location>
        <begin position="213"/>
        <end position="231"/>
    </location>
</feature>
<dbReference type="SUPFAM" id="SSF81345">
    <property type="entry name" value="ABC transporter involved in vitamin B12 uptake, BtuC"/>
    <property type="match status" value="1"/>
</dbReference>
<reference evidence="9 10" key="1">
    <citation type="journal article" date="2015" name="Antonie Van Leeuwenhoek">
        <title>Pseudooceanicola atlanticus gen. nov. sp. nov., isolated from surface seawater of the Atlantic Ocean and reclassification of Oceanicola batsensis, Oceanicola marinus, Oceanicola nitratireducens, Oceanicola nanhaiensis, Oceanicola antarcticus and Oceanicola flagellatus, as Pseudooceanicola batsensis comb. nov., Pseudooceanicola marinus comb. nov., Pseudooceanicola nitratireducens comb. nov., Pseudooceanicola nanhaiensis comb. nov., Pseudooceanicola antarcticus comb. nov., and Pseudooceanicola flagellatus comb. nov.</title>
        <authorList>
            <person name="Lai Q."/>
            <person name="Li G."/>
            <person name="Liu X."/>
            <person name="Du Y."/>
            <person name="Sun F."/>
            <person name="Shao Z."/>
        </authorList>
    </citation>
    <scope>NUCLEOTIDE SEQUENCE [LARGE SCALE GENOMIC DNA]</scope>
    <source>
        <strain evidence="9 10">22II-s11g</strain>
    </source>
</reference>
<name>A0A0A0ECZ8_9RHOB</name>
<dbReference type="FunFam" id="1.10.3470.10:FF:000001">
    <property type="entry name" value="Vitamin B12 ABC transporter permease BtuC"/>
    <property type="match status" value="1"/>
</dbReference>
<evidence type="ECO:0000256" key="3">
    <source>
        <dbReference type="ARBA" id="ARBA00022448"/>
    </source>
</evidence>
<gene>
    <name evidence="9" type="ORF">ATO9_11580</name>
</gene>
<dbReference type="GO" id="GO:0033214">
    <property type="term" value="P:siderophore-iron import into cell"/>
    <property type="evidence" value="ECO:0007669"/>
    <property type="project" value="TreeGrafter"/>
</dbReference>
<evidence type="ECO:0000313" key="10">
    <source>
        <dbReference type="Proteomes" id="UP000030004"/>
    </source>
</evidence>
<dbReference type="Proteomes" id="UP000030004">
    <property type="component" value="Unassembled WGS sequence"/>
</dbReference>
<evidence type="ECO:0000256" key="6">
    <source>
        <dbReference type="ARBA" id="ARBA00022989"/>
    </source>
</evidence>
<comment type="caution">
    <text evidence="9">The sequence shown here is derived from an EMBL/GenBank/DDBJ whole genome shotgun (WGS) entry which is preliminary data.</text>
</comment>
<evidence type="ECO:0000256" key="8">
    <source>
        <dbReference type="SAM" id="Phobius"/>
    </source>
</evidence>
<dbReference type="PANTHER" id="PTHR30472">
    <property type="entry name" value="FERRIC ENTEROBACTIN TRANSPORT SYSTEM PERMEASE PROTEIN"/>
    <property type="match status" value="1"/>
</dbReference>
<dbReference type="PANTHER" id="PTHR30472:SF25">
    <property type="entry name" value="ABC TRANSPORTER PERMEASE PROTEIN MJ0876-RELATED"/>
    <property type="match status" value="1"/>
</dbReference>
<dbReference type="InterPro" id="IPR000522">
    <property type="entry name" value="ABC_transptr_permease_BtuC"/>
</dbReference>
<feature type="transmembrane region" description="Helical" evidence="8">
    <location>
        <begin position="330"/>
        <end position="349"/>
    </location>
</feature>
<feature type="transmembrane region" description="Helical" evidence="8">
    <location>
        <begin position="169"/>
        <end position="193"/>
    </location>
</feature>
<keyword evidence="7 8" id="KW-0472">Membrane</keyword>
<dbReference type="AlphaFoldDB" id="A0A0A0ECZ8"/>
<feature type="transmembrane region" description="Helical" evidence="8">
    <location>
        <begin position="74"/>
        <end position="94"/>
    </location>
</feature>
<keyword evidence="10" id="KW-1185">Reference proteome</keyword>
<dbReference type="STRING" id="1461694.ATO9_11580"/>
<evidence type="ECO:0000256" key="7">
    <source>
        <dbReference type="ARBA" id="ARBA00023136"/>
    </source>
</evidence>
<dbReference type="OrthoDB" id="9811975at2"/>
<dbReference type="Gene3D" id="1.10.3470.10">
    <property type="entry name" value="ABC transporter involved in vitamin B12 uptake, BtuC"/>
    <property type="match status" value="1"/>
</dbReference>
<protein>
    <submittedName>
        <fullName evidence="9">Iron ABC transporter</fullName>
    </submittedName>
</protein>
<accession>A0A0A0ECZ8</accession>
<dbReference type="RefSeq" id="WP_043748887.1">
    <property type="nucleotide sequence ID" value="NZ_AQQX01000004.1"/>
</dbReference>
<comment type="subcellular location">
    <subcellularLocation>
        <location evidence="1">Cell membrane</location>
        <topology evidence="1">Multi-pass membrane protein</topology>
    </subcellularLocation>
</comment>